<dbReference type="PIRSF" id="PIRSF006402">
    <property type="entry name" value="UCP006402_thioredoxin"/>
    <property type="match status" value="1"/>
</dbReference>
<gene>
    <name evidence="2" type="ORF">E3T51_00740</name>
</gene>
<dbReference type="RefSeq" id="WP_134526215.1">
    <property type="nucleotide sequence ID" value="NZ_SOHN01000003.1"/>
</dbReference>
<keyword evidence="3" id="KW-1185">Reference proteome</keyword>
<evidence type="ECO:0000313" key="2">
    <source>
        <dbReference type="EMBL" id="TFD91275.1"/>
    </source>
</evidence>
<dbReference type="InterPro" id="IPR008928">
    <property type="entry name" value="6-hairpin_glycosidase_sf"/>
</dbReference>
<dbReference type="CDD" id="cd02955">
    <property type="entry name" value="SSP411"/>
    <property type="match status" value="1"/>
</dbReference>
<dbReference type="SUPFAM" id="SSF52833">
    <property type="entry name" value="Thioredoxin-like"/>
    <property type="match status" value="1"/>
</dbReference>
<feature type="domain" description="Spermatogenesis-associated protein 20-like TRX" evidence="1">
    <location>
        <begin position="3"/>
        <end position="163"/>
    </location>
</feature>
<protein>
    <submittedName>
        <fullName evidence="2">Thioredoxin domain-containing protein</fullName>
    </submittedName>
</protein>
<name>A0A4R9BUE3_9MICO</name>
<sequence length="660" mass="70839">MPNRLADAISPYLRSHADNPVDWFGWGEDAFIEARERDVPVLVSIGYSTCHWCHVMARESFSDPAIAEYLNAHFVSIKVDREEHPDVDASYLAAASAFVEGLGWPLNVFVTPDGQAFHAGTYFPPVAIAAHPSFRAVLTAVAEAWQTRRAEVTAGAGRVAELLADSARELASGAARSAAGGQPGSEALDRAVAELVGYEDPRFGGFGGAPKFPVAPALSFLLGHGNALDGDGPSLALRTLKIMGASPLRDPIEGGFFRYAVNRDWSDPHYERMLYDNAQLLSLYTRAWMLSGQPWARQVAEKIARFLCDVMQLPGGGFASAQDSESTVDGRRVEGGYYALEQSERSKQTPPALDEKVLTGWNSLAIQALARAGFAFDQPDLVAAARRAADYLHAHHERADGTLVRASVDGRTSTAKATLEDYGMYSRGLLELALVTGDVTYATRARHLLDSTLPAATDTPIFRPPHGADPVLSRQGLVSTIDPSEGAYPSGLSASADAALLVHRLTGDDRYRRAAQASLGLVADLAPARPLAYGAVLRLFDEVNAPIEQLVIVSPDQPGRNDRAPASPYPVTLQDLARRHLAGVVASVSESQARAFSAAGFDLFAARTAPSGQPTAYLCRDFVCQLPVTDPAKLPPFDATAVLLGQIGAEERQTVRPHKH</sequence>
<dbReference type="InterPro" id="IPR004879">
    <property type="entry name" value="Ssp411-like_TRX"/>
</dbReference>
<dbReference type="EMBL" id="SOHN01000003">
    <property type="protein sequence ID" value="TFD91275.1"/>
    <property type="molecule type" value="Genomic_DNA"/>
</dbReference>
<dbReference type="PANTHER" id="PTHR42899:SF1">
    <property type="entry name" value="SPERMATOGENESIS-ASSOCIATED PROTEIN 20"/>
    <property type="match status" value="1"/>
</dbReference>
<dbReference type="InterPro" id="IPR024705">
    <property type="entry name" value="Ssp411"/>
</dbReference>
<comment type="caution">
    <text evidence="2">The sequence shown here is derived from an EMBL/GenBank/DDBJ whole genome shotgun (WGS) entry which is preliminary data.</text>
</comment>
<dbReference type="PANTHER" id="PTHR42899">
    <property type="entry name" value="SPERMATOGENESIS-ASSOCIATED PROTEIN 20"/>
    <property type="match status" value="1"/>
</dbReference>
<accession>A0A4R9BUE3</accession>
<proteinExistence type="predicted"/>
<dbReference type="GO" id="GO:0005975">
    <property type="term" value="P:carbohydrate metabolic process"/>
    <property type="evidence" value="ECO:0007669"/>
    <property type="project" value="InterPro"/>
</dbReference>
<dbReference type="Gene3D" id="3.40.30.10">
    <property type="entry name" value="Glutaredoxin"/>
    <property type="match status" value="1"/>
</dbReference>
<evidence type="ECO:0000259" key="1">
    <source>
        <dbReference type="Pfam" id="PF03190"/>
    </source>
</evidence>
<organism evidence="2 3">
    <name type="scientific">Cryobacterium serini</name>
    <dbReference type="NCBI Taxonomy" id="1259201"/>
    <lineage>
        <taxon>Bacteria</taxon>
        <taxon>Bacillati</taxon>
        <taxon>Actinomycetota</taxon>
        <taxon>Actinomycetes</taxon>
        <taxon>Micrococcales</taxon>
        <taxon>Microbacteriaceae</taxon>
        <taxon>Cryobacterium</taxon>
    </lineage>
</organism>
<dbReference type="Proteomes" id="UP000297626">
    <property type="component" value="Unassembled WGS sequence"/>
</dbReference>
<dbReference type="SUPFAM" id="SSF48208">
    <property type="entry name" value="Six-hairpin glycosidases"/>
    <property type="match status" value="1"/>
</dbReference>
<dbReference type="AlphaFoldDB" id="A0A4R9BUE3"/>
<reference evidence="2 3" key="1">
    <citation type="submission" date="2019-03" db="EMBL/GenBank/DDBJ databases">
        <title>Genomics of glacier-inhabiting Cryobacterium strains.</title>
        <authorList>
            <person name="Liu Q."/>
            <person name="Xin Y.-H."/>
        </authorList>
    </citation>
    <scope>NUCLEOTIDE SEQUENCE [LARGE SCALE GENOMIC DNA]</scope>
    <source>
        <strain evidence="2 3">Sr54</strain>
    </source>
</reference>
<evidence type="ECO:0000313" key="3">
    <source>
        <dbReference type="Proteomes" id="UP000297626"/>
    </source>
</evidence>
<dbReference type="Pfam" id="PF03190">
    <property type="entry name" value="Thioredox_DsbH"/>
    <property type="match status" value="1"/>
</dbReference>
<dbReference type="InterPro" id="IPR036249">
    <property type="entry name" value="Thioredoxin-like_sf"/>
</dbReference>